<protein>
    <submittedName>
        <fullName evidence="2">Uncharacterized protein</fullName>
    </submittedName>
</protein>
<feature type="compositionally biased region" description="Polar residues" evidence="1">
    <location>
        <begin position="17"/>
        <end position="33"/>
    </location>
</feature>
<evidence type="ECO:0000256" key="1">
    <source>
        <dbReference type="SAM" id="MobiDB-lite"/>
    </source>
</evidence>
<accession>A0AAD7MV32</accession>
<proteinExistence type="predicted"/>
<comment type="caution">
    <text evidence="2">The sequence shown here is derived from an EMBL/GenBank/DDBJ whole genome shotgun (WGS) entry which is preliminary data.</text>
</comment>
<evidence type="ECO:0000313" key="3">
    <source>
        <dbReference type="Proteomes" id="UP001215598"/>
    </source>
</evidence>
<keyword evidence="3" id="KW-1185">Reference proteome</keyword>
<dbReference type="AlphaFoldDB" id="A0AAD7MV32"/>
<dbReference type="Proteomes" id="UP001215598">
    <property type="component" value="Unassembled WGS sequence"/>
</dbReference>
<dbReference type="EMBL" id="JARKIB010000133">
    <property type="protein sequence ID" value="KAJ7734278.1"/>
    <property type="molecule type" value="Genomic_DNA"/>
</dbReference>
<reference evidence="2" key="1">
    <citation type="submission" date="2023-03" db="EMBL/GenBank/DDBJ databases">
        <title>Massive genome expansion in bonnet fungi (Mycena s.s.) driven by repeated elements and novel gene families across ecological guilds.</title>
        <authorList>
            <consortium name="Lawrence Berkeley National Laboratory"/>
            <person name="Harder C.B."/>
            <person name="Miyauchi S."/>
            <person name="Viragh M."/>
            <person name="Kuo A."/>
            <person name="Thoen E."/>
            <person name="Andreopoulos B."/>
            <person name="Lu D."/>
            <person name="Skrede I."/>
            <person name="Drula E."/>
            <person name="Henrissat B."/>
            <person name="Morin E."/>
            <person name="Kohler A."/>
            <person name="Barry K."/>
            <person name="LaButti K."/>
            <person name="Morin E."/>
            <person name="Salamov A."/>
            <person name="Lipzen A."/>
            <person name="Mereny Z."/>
            <person name="Hegedus B."/>
            <person name="Baldrian P."/>
            <person name="Stursova M."/>
            <person name="Weitz H."/>
            <person name="Taylor A."/>
            <person name="Grigoriev I.V."/>
            <person name="Nagy L.G."/>
            <person name="Martin F."/>
            <person name="Kauserud H."/>
        </authorList>
    </citation>
    <scope>NUCLEOTIDE SEQUENCE</scope>
    <source>
        <strain evidence="2">CBHHK182m</strain>
    </source>
</reference>
<name>A0AAD7MV32_9AGAR</name>
<evidence type="ECO:0000313" key="2">
    <source>
        <dbReference type="EMBL" id="KAJ7734278.1"/>
    </source>
</evidence>
<feature type="region of interest" description="Disordered" evidence="1">
    <location>
        <begin position="1"/>
        <end position="66"/>
    </location>
</feature>
<gene>
    <name evidence="2" type="ORF">B0H16DRAFT_1578148</name>
</gene>
<sequence length="219" mass="23937">MSQDTPAETAETRGRDTTNQNRSGQSDKAQTATKSREAATSKSHPKHQDVVNMQPQPTPAPQIAQSEEIGRRILSDLPDRTEPIPVYGQYPEEYPTHTLIQKVLAAPLRLPVCLCDCIGYTGGICKGALCTFISDDEITLRGIVCAPEPDPGCCTSCVGMSVSSRCPAFNRQDYPAARRQRRTGMMCAGIFCLPLFKPCQILPVLVCLPCCLFQKICES</sequence>
<organism evidence="2 3">
    <name type="scientific">Mycena metata</name>
    <dbReference type="NCBI Taxonomy" id="1033252"/>
    <lineage>
        <taxon>Eukaryota</taxon>
        <taxon>Fungi</taxon>
        <taxon>Dikarya</taxon>
        <taxon>Basidiomycota</taxon>
        <taxon>Agaricomycotina</taxon>
        <taxon>Agaricomycetes</taxon>
        <taxon>Agaricomycetidae</taxon>
        <taxon>Agaricales</taxon>
        <taxon>Marasmiineae</taxon>
        <taxon>Mycenaceae</taxon>
        <taxon>Mycena</taxon>
    </lineage>
</organism>